<dbReference type="EMBL" id="CP044427">
    <property type="protein sequence ID" value="QFG67961.1"/>
    <property type="molecule type" value="Genomic_DNA"/>
</dbReference>
<gene>
    <name evidence="2" type="ORF">FY030_03820</name>
</gene>
<dbReference type="Proteomes" id="UP000326546">
    <property type="component" value="Chromosome"/>
</dbReference>
<feature type="transmembrane region" description="Helical" evidence="1">
    <location>
        <begin position="15"/>
        <end position="33"/>
    </location>
</feature>
<feature type="transmembrane region" description="Helical" evidence="1">
    <location>
        <begin position="77"/>
        <end position="104"/>
    </location>
</feature>
<proteinExistence type="predicted"/>
<evidence type="ECO:0000256" key="1">
    <source>
        <dbReference type="SAM" id="Phobius"/>
    </source>
</evidence>
<keyword evidence="1" id="KW-1133">Transmembrane helix</keyword>
<feature type="transmembrane region" description="Helical" evidence="1">
    <location>
        <begin position="45"/>
        <end position="65"/>
    </location>
</feature>
<name>A0A5J6V460_9MICO</name>
<protein>
    <submittedName>
        <fullName evidence="2">DUF4233 domain-containing protein</fullName>
    </submittedName>
</protein>
<keyword evidence="1" id="KW-0812">Transmembrane</keyword>
<dbReference type="AlphaFoldDB" id="A0A5J6V460"/>
<evidence type="ECO:0000313" key="3">
    <source>
        <dbReference type="Proteomes" id="UP000326546"/>
    </source>
</evidence>
<organism evidence="2 3">
    <name type="scientific">Ornithinimicrobium pratense</name>
    <dbReference type="NCBI Taxonomy" id="2593973"/>
    <lineage>
        <taxon>Bacteria</taxon>
        <taxon>Bacillati</taxon>
        <taxon>Actinomycetota</taxon>
        <taxon>Actinomycetes</taxon>
        <taxon>Micrococcales</taxon>
        <taxon>Ornithinimicrobiaceae</taxon>
        <taxon>Ornithinimicrobium</taxon>
    </lineage>
</organism>
<evidence type="ECO:0000313" key="2">
    <source>
        <dbReference type="EMBL" id="QFG67961.1"/>
    </source>
</evidence>
<accession>A0A5J6V460</accession>
<keyword evidence="1" id="KW-0472">Membrane</keyword>
<sequence>MGSVTLGILTRRLCGATLLAQALSVFFGALVAWRLAQAYNEERADLYLVGGVALALLCVVAVGALRSRHGAALGWAVQILTLASALVLPAMVIVAGIFGTLWFLCLRHGRRMDTVNAEREAQARQLSEGEG</sequence>
<dbReference type="Pfam" id="PF14017">
    <property type="entry name" value="DUF4233"/>
    <property type="match status" value="1"/>
</dbReference>
<dbReference type="KEGG" id="serw:FY030_03820"/>
<reference evidence="2 3" key="1">
    <citation type="submission" date="2019-09" db="EMBL/GenBank/DDBJ databases">
        <title>Serinicoccus pratensis sp. nov., isolated from meadow soil.</title>
        <authorList>
            <person name="Zhang W."/>
        </authorList>
    </citation>
    <scope>NUCLEOTIDE SEQUENCE [LARGE SCALE GENOMIC DNA]</scope>
    <source>
        <strain evidence="2 3">W204</strain>
    </source>
</reference>
<keyword evidence="3" id="KW-1185">Reference proteome</keyword>
<dbReference type="InterPro" id="IPR025327">
    <property type="entry name" value="DUF4233"/>
</dbReference>
<dbReference type="OrthoDB" id="3267755at2"/>